<keyword evidence="1" id="KW-1133">Transmembrane helix</keyword>
<evidence type="ECO:0000313" key="2">
    <source>
        <dbReference type="EMBL" id="SBS06736.1"/>
    </source>
</evidence>
<reference evidence="2" key="1">
    <citation type="submission" date="2016-05" db="EMBL/GenBank/DDBJ databases">
        <authorList>
            <person name="Lavstsen T."/>
            <person name="Jespersen J.S."/>
        </authorList>
    </citation>
    <scope>NUCLEOTIDE SEQUENCE</scope>
    <source>
        <tissue evidence="2">Brain</tissue>
    </source>
</reference>
<feature type="non-terminal residue" evidence="2">
    <location>
        <position position="61"/>
    </location>
</feature>
<protein>
    <submittedName>
        <fullName evidence="2">Uncharacterized protein</fullName>
    </submittedName>
</protein>
<feature type="transmembrane region" description="Helical" evidence="1">
    <location>
        <begin position="39"/>
        <end position="57"/>
    </location>
</feature>
<reference evidence="2" key="2">
    <citation type="submission" date="2016-06" db="EMBL/GenBank/DDBJ databases">
        <title>The genome of a short-lived fish provides insights into sex chromosome evolution and the genetic control of aging.</title>
        <authorList>
            <person name="Reichwald K."/>
            <person name="Felder M."/>
            <person name="Petzold A."/>
            <person name="Koch P."/>
            <person name="Groth M."/>
            <person name="Platzer M."/>
        </authorList>
    </citation>
    <scope>NUCLEOTIDE SEQUENCE</scope>
    <source>
        <tissue evidence="2">Brain</tissue>
    </source>
</reference>
<dbReference type="AlphaFoldDB" id="A0A1A8RL69"/>
<feature type="transmembrane region" description="Helical" evidence="1">
    <location>
        <begin position="15"/>
        <end position="32"/>
    </location>
</feature>
<proteinExistence type="predicted"/>
<keyword evidence="1" id="KW-0472">Membrane</keyword>
<evidence type="ECO:0000256" key="1">
    <source>
        <dbReference type="SAM" id="Phobius"/>
    </source>
</evidence>
<gene>
    <name evidence="2" type="primary">Nfu_g_1_019311</name>
</gene>
<name>A0A1A8RL69_9TELE</name>
<organism evidence="2">
    <name type="scientific">Nothobranchius rachovii</name>
    <name type="common">bluefin notho</name>
    <dbReference type="NCBI Taxonomy" id="451742"/>
    <lineage>
        <taxon>Eukaryota</taxon>
        <taxon>Metazoa</taxon>
        <taxon>Chordata</taxon>
        <taxon>Craniata</taxon>
        <taxon>Vertebrata</taxon>
        <taxon>Euteleostomi</taxon>
        <taxon>Actinopterygii</taxon>
        <taxon>Neopterygii</taxon>
        <taxon>Teleostei</taxon>
        <taxon>Neoteleostei</taxon>
        <taxon>Acanthomorphata</taxon>
        <taxon>Ovalentaria</taxon>
        <taxon>Atherinomorphae</taxon>
        <taxon>Cyprinodontiformes</taxon>
        <taxon>Nothobranchiidae</taxon>
        <taxon>Nothobranchius</taxon>
    </lineage>
</organism>
<dbReference type="EMBL" id="HAEI01009065">
    <property type="protein sequence ID" value="SBS06736.1"/>
    <property type="molecule type" value="Transcribed_RNA"/>
</dbReference>
<keyword evidence="1" id="KW-0812">Transmembrane</keyword>
<sequence>MVSGNSHTILLGERFFPASLIIVFFLSLFHFFQRPSGKFLQISLLFICCVSCCTWVNPMRI</sequence>
<accession>A0A1A8RL69</accession>